<proteinExistence type="predicted"/>
<keyword evidence="2" id="KW-1185">Reference proteome</keyword>
<dbReference type="RefSeq" id="WP_131905955.1">
    <property type="nucleotide sequence ID" value="NZ_BAAAFU010000004.1"/>
</dbReference>
<dbReference type="Proteomes" id="UP000294887">
    <property type="component" value="Unassembled WGS sequence"/>
</dbReference>
<protein>
    <recommendedName>
        <fullName evidence="3">DUF302 domain-containing protein</fullName>
    </recommendedName>
</protein>
<organism evidence="1 2">
    <name type="scientific">Cocleimonas flava</name>
    <dbReference type="NCBI Taxonomy" id="634765"/>
    <lineage>
        <taxon>Bacteria</taxon>
        <taxon>Pseudomonadati</taxon>
        <taxon>Pseudomonadota</taxon>
        <taxon>Gammaproteobacteria</taxon>
        <taxon>Thiotrichales</taxon>
        <taxon>Thiotrichaceae</taxon>
        <taxon>Cocleimonas</taxon>
    </lineage>
</organism>
<dbReference type="AlphaFoldDB" id="A0A4R1F2N0"/>
<dbReference type="EMBL" id="SMFQ01000003">
    <property type="protein sequence ID" value="TCJ87700.1"/>
    <property type="molecule type" value="Genomic_DNA"/>
</dbReference>
<comment type="caution">
    <text evidence="1">The sequence shown here is derived from an EMBL/GenBank/DDBJ whole genome shotgun (WGS) entry which is preliminary data.</text>
</comment>
<dbReference type="OrthoDB" id="7363179at2"/>
<evidence type="ECO:0008006" key="3">
    <source>
        <dbReference type="Google" id="ProtNLM"/>
    </source>
</evidence>
<name>A0A4R1F2N0_9GAMM</name>
<dbReference type="SUPFAM" id="SSF103247">
    <property type="entry name" value="TT1751-like"/>
    <property type="match status" value="1"/>
</dbReference>
<reference evidence="1 2" key="1">
    <citation type="submission" date="2019-03" db="EMBL/GenBank/DDBJ databases">
        <title>Genomic Encyclopedia of Type Strains, Phase IV (KMG-IV): sequencing the most valuable type-strain genomes for metagenomic binning, comparative biology and taxonomic classification.</title>
        <authorList>
            <person name="Goeker M."/>
        </authorList>
    </citation>
    <scope>NUCLEOTIDE SEQUENCE [LARGE SCALE GENOMIC DNA]</scope>
    <source>
        <strain evidence="1 2">DSM 24830</strain>
    </source>
</reference>
<evidence type="ECO:0000313" key="2">
    <source>
        <dbReference type="Proteomes" id="UP000294887"/>
    </source>
</evidence>
<dbReference type="InterPro" id="IPR035923">
    <property type="entry name" value="TT1751-like_sf"/>
</dbReference>
<sequence>MKKIFILVLFVVCGIAASELFKNLNGDAAVNAATPSKTESASGEKAKYPEFANVFSTESSFADAKEDLLAAISAEGLVISYTSHAKTMLENTAEIAGVTTPVYDDAEILLFCKANLSHALVGANPHNIVLCPYAIAIYVLHDEPETVYLSFREPDPRAPETKEIKALLVSIIEEVI</sequence>
<gene>
    <name evidence="1" type="ORF">EV695_2213</name>
</gene>
<accession>A0A4R1F2N0</accession>
<dbReference type="Gene3D" id="3.30.310.70">
    <property type="entry name" value="TT1751-like domain"/>
    <property type="match status" value="1"/>
</dbReference>
<evidence type="ECO:0000313" key="1">
    <source>
        <dbReference type="EMBL" id="TCJ87700.1"/>
    </source>
</evidence>